<name>A0A172TH38_9BACL</name>
<sequence>MSETNVKHADVIVVGGGIIGCSAAFQMAKRGMKVIVLDSGGMGGEASGAAAGMLAAQAEMQQGGPLYAWALESRGMFPALAQELKNLSGVDIELMREGLLIPVLTEEGKDELQTAAQWQRLSGEEAEWLDSEALQAREPELSAWMLGALSIPGDGQVSAPQLVKGYKLAAEAYGAAFREYENIHEIWTERGKVRGVRTARKTYFAHQVVVTAGCWTGNVLKETGLVLPMIPVKGECISVIADKPLLRSTLFSHCCYLVPKRGNRILIGATSTEGTYDKRLTTQGVLTLLERASAILPGIVHTEFERGWTGLRPQTPDGLPYIGLHPDVQGLIIAAGHYRNGVLLSPITGQWIADLVEGKGAWELGIEALSISRIGLAAQALEQSGN</sequence>
<dbReference type="SUPFAM" id="SSF54373">
    <property type="entry name" value="FAD-linked reductases, C-terminal domain"/>
    <property type="match status" value="1"/>
</dbReference>
<evidence type="ECO:0000313" key="8">
    <source>
        <dbReference type="Proteomes" id="UP000076927"/>
    </source>
</evidence>
<evidence type="ECO:0000313" key="7">
    <source>
        <dbReference type="EMBL" id="ANE46330.1"/>
    </source>
</evidence>
<dbReference type="Pfam" id="PF01266">
    <property type="entry name" value="DAO"/>
    <property type="match status" value="1"/>
</dbReference>
<dbReference type="NCBIfam" id="TIGR02352">
    <property type="entry name" value="thiamin_ThiO"/>
    <property type="match status" value="1"/>
</dbReference>
<comment type="pathway">
    <text evidence="1">Cofactor biosynthesis; thiamine diphosphate biosynthesis.</text>
</comment>
<keyword evidence="3" id="KW-0560">Oxidoreductase</keyword>
<dbReference type="PANTHER" id="PTHR13847:SF289">
    <property type="entry name" value="GLYCINE OXIDASE"/>
    <property type="match status" value="1"/>
</dbReference>
<evidence type="ECO:0000259" key="6">
    <source>
        <dbReference type="Pfam" id="PF01266"/>
    </source>
</evidence>
<dbReference type="KEGG" id="pswu:SY83_08620"/>
<dbReference type="PANTHER" id="PTHR13847">
    <property type="entry name" value="SARCOSINE DEHYDROGENASE-RELATED"/>
    <property type="match status" value="1"/>
</dbReference>
<dbReference type="PROSITE" id="PS51257">
    <property type="entry name" value="PROKAR_LIPOPROTEIN"/>
    <property type="match status" value="1"/>
</dbReference>
<keyword evidence="8" id="KW-1185">Reference proteome</keyword>
<dbReference type="GO" id="GO:0050660">
    <property type="term" value="F:flavin adenine dinucleotide binding"/>
    <property type="evidence" value="ECO:0007669"/>
    <property type="project" value="InterPro"/>
</dbReference>
<dbReference type="GO" id="GO:0009228">
    <property type="term" value="P:thiamine biosynthetic process"/>
    <property type="evidence" value="ECO:0007669"/>
    <property type="project" value="UniProtKB-KW"/>
</dbReference>
<dbReference type="InterPro" id="IPR006076">
    <property type="entry name" value="FAD-dep_OxRdtase"/>
</dbReference>
<proteinExistence type="predicted"/>
<protein>
    <recommendedName>
        <fullName evidence="5">glycine oxidase</fullName>
        <ecNumber evidence="5">1.4.3.19</ecNumber>
    </recommendedName>
</protein>
<accession>A0A172TH38</accession>
<evidence type="ECO:0000256" key="4">
    <source>
        <dbReference type="ARBA" id="ARBA00049872"/>
    </source>
</evidence>
<evidence type="ECO:0000256" key="1">
    <source>
        <dbReference type="ARBA" id="ARBA00004948"/>
    </source>
</evidence>
<dbReference type="STRING" id="1178515.SY83_08620"/>
<gene>
    <name evidence="7" type="ORF">SY83_08620</name>
</gene>
<dbReference type="GO" id="GO:0043799">
    <property type="term" value="F:glycine oxidase activity"/>
    <property type="evidence" value="ECO:0007669"/>
    <property type="project" value="UniProtKB-EC"/>
</dbReference>
<organism evidence="7 8">
    <name type="scientific">Paenibacillus swuensis</name>
    <dbReference type="NCBI Taxonomy" id="1178515"/>
    <lineage>
        <taxon>Bacteria</taxon>
        <taxon>Bacillati</taxon>
        <taxon>Bacillota</taxon>
        <taxon>Bacilli</taxon>
        <taxon>Bacillales</taxon>
        <taxon>Paenibacillaceae</taxon>
        <taxon>Paenibacillus</taxon>
    </lineage>
</organism>
<dbReference type="EC" id="1.4.3.19" evidence="5"/>
<dbReference type="GO" id="GO:0005737">
    <property type="term" value="C:cytoplasm"/>
    <property type="evidence" value="ECO:0007669"/>
    <property type="project" value="TreeGrafter"/>
</dbReference>
<dbReference type="EMBL" id="CP011388">
    <property type="protein sequence ID" value="ANE46330.1"/>
    <property type="molecule type" value="Genomic_DNA"/>
</dbReference>
<dbReference type="GO" id="GO:0009229">
    <property type="term" value="P:thiamine diphosphate biosynthetic process"/>
    <property type="evidence" value="ECO:0007669"/>
    <property type="project" value="UniProtKB-UniPathway"/>
</dbReference>
<evidence type="ECO:0000256" key="3">
    <source>
        <dbReference type="ARBA" id="ARBA00023002"/>
    </source>
</evidence>
<dbReference type="RefSeq" id="WP_068605870.1">
    <property type="nucleotide sequence ID" value="NZ_CP011388.1"/>
</dbReference>
<dbReference type="UniPathway" id="UPA00060"/>
<dbReference type="PATRIC" id="fig|1178515.4.peg.1719"/>
<dbReference type="Proteomes" id="UP000076927">
    <property type="component" value="Chromosome"/>
</dbReference>
<comment type="catalytic activity">
    <reaction evidence="4">
        <text>glycine + O2 + H2O = glyoxylate + H2O2 + NH4(+)</text>
        <dbReference type="Rhea" id="RHEA:11532"/>
        <dbReference type="ChEBI" id="CHEBI:15377"/>
        <dbReference type="ChEBI" id="CHEBI:15379"/>
        <dbReference type="ChEBI" id="CHEBI:16240"/>
        <dbReference type="ChEBI" id="CHEBI:28938"/>
        <dbReference type="ChEBI" id="CHEBI:36655"/>
        <dbReference type="ChEBI" id="CHEBI:57305"/>
        <dbReference type="EC" id="1.4.3.19"/>
    </reaction>
</comment>
<dbReference type="Gene3D" id="3.30.9.10">
    <property type="entry name" value="D-Amino Acid Oxidase, subunit A, domain 2"/>
    <property type="match status" value="1"/>
</dbReference>
<evidence type="ECO:0000256" key="5">
    <source>
        <dbReference type="ARBA" id="ARBA00050018"/>
    </source>
</evidence>
<feature type="domain" description="FAD dependent oxidoreductase" evidence="6">
    <location>
        <begin position="10"/>
        <end position="355"/>
    </location>
</feature>
<dbReference type="Gene3D" id="3.50.50.60">
    <property type="entry name" value="FAD/NAD(P)-binding domain"/>
    <property type="match status" value="1"/>
</dbReference>
<dbReference type="OrthoDB" id="9794226at2"/>
<dbReference type="InterPro" id="IPR036188">
    <property type="entry name" value="FAD/NAD-bd_sf"/>
</dbReference>
<reference evidence="7 8" key="1">
    <citation type="submission" date="2015-01" db="EMBL/GenBank/DDBJ databases">
        <title>Paenibacillus swuensis/DY6/whole genome sequencing.</title>
        <authorList>
            <person name="Kim M.K."/>
            <person name="Srinivasan S."/>
            <person name="Lee J.-J."/>
        </authorList>
    </citation>
    <scope>NUCLEOTIDE SEQUENCE [LARGE SCALE GENOMIC DNA]</scope>
    <source>
        <strain evidence="7 8">DY6</strain>
    </source>
</reference>
<keyword evidence="2" id="KW-0784">Thiamine biosynthesis</keyword>
<dbReference type="InterPro" id="IPR012727">
    <property type="entry name" value="Gly_oxidase_ThiO"/>
</dbReference>
<dbReference type="AlphaFoldDB" id="A0A172TH38"/>
<dbReference type="SUPFAM" id="SSF51905">
    <property type="entry name" value="FAD/NAD(P)-binding domain"/>
    <property type="match status" value="1"/>
</dbReference>
<evidence type="ECO:0000256" key="2">
    <source>
        <dbReference type="ARBA" id="ARBA00022977"/>
    </source>
</evidence>